<dbReference type="SUPFAM" id="SSF52283">
    <property type="entry name" value="Formate/glycerate dehydrogenase catalytic domain-like"/>
    <property type="match status" value="1"/>
</dbReference>
<dbReference type="Pfam" id="PF02826">
    <property type="entry name" value="2-Hacid_dh_C"/>
    <property type="match status" value="1"/>
</dbReference>
<dbReference type="Proteomes" id="UP000009170">
    <property type="component" value="Unassembled WGS sequence"/>
</dbReference>
<reference evidence="8" key="1">
    <citation type="journal article" date="2006" name="Proc. Natl. Acad. Sci. U.S.A.">
        <title>Genome analysis of the smallest free-living eukaryote Ostreococcus tauri unveils many unique features.</title>
        <authorList>
            <person name="Derelle E."/>
            <person name="Ferraz C."/>
            <person name="Rombauts S."/>
            <person name="Rouze P."/>
            <person name="Worden A.Z."/>
            <person name="Robbens S."/>
            <person name="Partensky F."/>
            <person name="Degroeve S."/>
            <person name="Echeynie S."/>
            <person name="Cooke R."/>
            <person name="Saeys Y."/>
            <person name="Wuyts J."/>
            <person name="Jabbari K."/>
            <person name="Bowler C."/>
            <person name="Panaud O."/>
            <person name="Piegu B."/>
            <person name="Ball S.G."/>
            <person name="Ral J.-P."/>
            <person name="Bouget F.-Y."/>
            <person name="Piganeau G."/>
            <person name="De Baets B."/>
            <person name="Picard A."/>
            <person name="Delseny M."/>
            <person name="Demaille J."/>
            <person name="Van de Peer Y."/>
            <person name="Moreau H."/>
        </authorList>
    </citation>
    <scope>NUCLEOTIDE SEQUENCE [LARGE SCALE GENOMIC DNA]</scope>
    <source>
        <strain evidence="8">OTTH 0595 / CCAP 157/2 / RCC745</strain>
    </source>
</reference>
<dbReference type="OrthoDB" id="298012at2759"/>
<dbReference type="EMBL" id="CAID01000010">
    <property type="protein sequence ID" value="CEF99350.1"/>
    <property type="molecule type" value="Genomic_DNA"/>
</dbReference>
<evidence type="ECO:0000313" key="7">
    <source>
        <dbReference type="EMBL" id="CEF99350.1"/>
    </source>
</evidence>
<dbReference type="PANTHER" id="PTHR43026">
    <property type="entry name" value="2-HYDROXYACID DEHYDROGENASE HOMOLOG 1-RELATED"/>
    <property type="match status" value="1"/>
</dbReference>
<dbReference type="InterPro" id="IPR036291">
    <property type="entry name" value="NAD(P)-bd_dom_sf"/>
</dbReference>
<keyword evidence="8" id="KW-1185">Reference proteome</keyword>
<dbReference type="RefSeq" id="XP_022839783.1">
    <property type="nucleotide sequence ID" value="XM_022983147.1"/>
</dbReference>
<dbReference type="InterPro" id="IPR006140">
    <property type="entry name" value="D-isomer_DH_NAD-bd"/>
</dbReference>
<dbReference type="Pfam" id="PF00389">
    <property type="entry name" value="2-Hacid_dh"/>
    <property type="match status" value="1"/>
</dbReference>
<accession>A0A090M539</accession>
<comment type="caution">
    <text evidence="7">The sequence shown here is derived from an EMBL/GenBank/DDBJ whole genome shotgun (WGS) entry which is preliminary data.</text>
</comment>
<reference evidence="7 8" key="2">
    <citation type="journal article" date="2014" name="BMC Genomics">
        <title>An improved genome of the model marine alga Ostreococcus tauri unfolds by assessing Illumina de novo assemblies.</title>
        <authorList>
            <person name="Blanc-Mathieu R."/>
            <person name="Verhelst B."/>
            <person name="Derelle E."/>
            <person name="Rombauts S."/>
            <person name="Bouget F.Y."/>
            <person name="Carre I."/>
            <person name="Chateau A."/>
            <person name="Eyre-Walker A."/>
            <person name="Grimsley N."/>
            <person name="Moreau H."/>
            <person name="Piegu B."/>
            <person name="Rivals E."/>
            <person name="Schackwitz W."/>
            <person name="Van de Peer Y."/>
            <person name="Piganeau G."/>
        </authorList>
    </citation>
    <scope>NUCLEOTIDE SEQUENCE [LARGE SCALE GENOMIC DNA]</scope>
    <source>
        <strain evidence="8">OTTH 0595 / CCAP 157/2 / RCC745</strain>
    </source>
</reference>
<keyword evidence="3" id="KW-0520">NAD</keyword>
<keyword evidence="2 4" id="KW-0560">Oxidoreductase</keyword>
<name>A0A090M539_OSTTA</name>
<dbReference type="FunCoup" id="A0A090M539">
    <property type="interactions" value="161"/>
</dbReference>
<dbReference type="PROSITE" id="PS00671">
    <property type="entry name" value="D_2_HYDROXYACID_DH_3"/>
    <property type="match status" value="1"/>
</dbReference>
<dbReference type="PANTHER" id="PTHR43026:SF1">
    <property type="entry name" value="2-HYDROXYACID DEHYDROGENASE HOMOLOG 1-RELATED"/>
    <property type="match status" value="1"/>
</dbReference>
<dbReference type="CDD" id="cd12183">
    <property type="entry name" value="LDH_like_2"/>
    <property type="match status" value="1"/>
</dbReference>
<dbReference type="PROSITE" id="PS00065">
    <property type="entry name" value="D_2_HYDROXYACID_DH_1"/>
    <property type="match status" value="1"/>
</dbReference>
<dbReference type="GO" id="GO:0051287">
    <property type="term" value="F:NAD binding"/>
    <property type="evidence" value="ECO:0007669"/>
    <property type="project" value="InterPro"/>
</dbReference>
<evidence type="ECO:0000313" key="8">
    <source>
        <dbReference type="Proteomes" id="UP000009170"/>
    </source>
</evidence>
<dbReference type="PROSITE" id="PS00670">
    <property type="entry name" value="D_2_HYDROXYACID_DH_2"/>
    <property type="match status" value="1"/>
</dbReference>
<feature type="domain" description="D-isomer specific 2-hydroxyacid dehydrogenase NAD-binding" evidence="6">
    <location>
        <begin position="149"/>
        <end position="339"/>
    </location>
</feature>
<gene>
    <name evidence="7" type="ORF">OT_ostta10g01490</name>
</gene>
<dbReference type="SUPFAM" id="SSF51735">
    <property type="entry name" value="NAD(P)-binding Rossmann-fold domains"/>
    <property type="match status" value="1"/>
</dbReference>
<dbReference type="GO" id="GO:0016616">
    <property type="term" value="F:oxidoreductase activity, acting on the CH-OH group of donors, NAD or NADP as acceptor"/>
    <property type="evidence" value="ECO:0007669"/>
    <property type="project" value="InterPro"/>
</dbReference>
<sequence length="378" mass="41147">MRTSAHARDLVPTACAARHRSRHRASRRSIRVEATSRSDDASDKVFVFSAHRYELPTLRSALPRAAFTESRLDASTAKLASGFTAVCAFVDDDVGVETIDALADAGARLVLMRCAGVDNVALDRARERGLSVMRVPAYDPLSISEHAAAMMMSLNRHLSESRDRLRLGNFSLNGLVGTSMRGKTVGIVGTGKIGRGFAKICHDGFQMRVLGFDKFQKDDFQGEYVSLDELYAQSDVISLHLPLTPETKGLINKKTIEKLKEGVILINTSRGALVEARAAIDGLVSGRIGALGLDVYENENKLFFKDFSSLGTKERMLAWDETMAILGSMPQVLVTPHTAFLTREALNEIATTTANNLAAFFAADAPLRGDSIVVDARE</sequence>
<dbReference type="InterPro" id="IPR006139">
    <property type="entry name" value="D-isomer_2_OHA_DH_cat_dom"/>
</dbReference>
<dbReference type="InterPro" id="IPR058205">
    <property type="entry name" value="D-LDH-like"/>
</dbReference>
<proteinExistence type="inferred from homology"/>
<evidence type="ECO:0000256" key="3">
    <source>
        <dbReference type="ARBA" id="ARBA00023027"/>
    </source>
</evidence>
<dbReference type="GeneID" id="9832313"/>
<dbReference type="KEGG" id="ota:OT_ostta10g01490"/>
<evidence type="ECO:0000256" key="1">
    <source>
        <dbReference type="ARBA" id="ARBA00005854"/>
    </source>
</evidence>
<dbReference type="InterPro" id="IPR029753">
    <property type="entry name" value="D-isomer_DH_CS"/>
</dbReference>
<comment type="similarity">
    <text evidence="1 4">Belongs to the D-isomer specific 2-hydroxyacid dehydrogenase family.</text>
</comment>
<evidence type="ECO:0000259" key="6">
    <source>
        <dbReference type="Pfam" id="PF02826"/>
    </source>
</evidence>
<evidence type="ECO:0000256" key="4">
    <source>
        <dbReference type="RuleBase" id="RU003719"/>
    </source>
</evidence>
<organism evidence="7 8">
    <name type="scientific">Ostreococcus tauri</name>
    <name type="common">Marine green alga</name>
    <dbReference type="NCBI Taxonomy" id="70448"/>
    <lineage>
        <taxon>Eukaryota</taxon>
        <taxon>Viridiplantae</taxon>
        <taxon>Chlorophyta</taxon>
        <taxon>Mamiellophyceae</taxon>
        <taxon>Mamiellales</taxon>
        <taxon>Bathycoccaceae</taxon>
        <taxon>Ostreococcus</taxon>
    </lineage>
</organism>
<protein>
    <submittedName>
        <fullName evidence="7">D-isomer specific 2-hydroxyacid dehydrogenase,NAD-binding</fullName>
    </submittedName>
</protein>
<dbReference type="STRING" id="70448.A0A090M539"/>
<dbReference type="AlphaFoldDB" id="A0A090M539"/>
<dbReference type="Gene3D" id="3.40.50.720">
    <property type="entry name" value="NAD(P)-binding Rossmann-like Domain"/>
    <property type="match status" value="2"/>
</dbReference>
<dbReference type="InParanoid" id="A0A090M539"/>
<dbReference type="InterPro" id="IPR029752">
    <property type="entry name" value="D-isomer_DH_CS1"/>
</dbReference>
<evidence type="ECO:0000256" key="2">
    <source>
        <dbReference type="ARBA" id="ARBA00023002"/>
    </source>
</evidence>
<evidence type="ECO:0000259" key="5">
    <source>
        <dbReference type="Pfam" id="PF00389"/>
    </source>
</evidence>
<feature type="domain" description="D-isomer specific 2-hydroxyacid dehydrogenase catalytic" evidence="5">
    <location>
        <begin position="45"/>
        <end position="365"/>
    </location>
</feature>